<dbReference type="EMBL" id="JAUSUQ010000005">
    <property type="protein sequence ID" value="MDQ0338843.1"/>
    <property type="molecule type" value="Genomic_DNA"/>
</dbReference>
<keyword evidence="11 14" id="KW-1133">Transmembrane helix</keyword>
<keyword evidence="7 14" id="KW-0547">Nucleotide-binding</keyword>
<keyword evidence="13 14" id="KW-0472">Membrane</keyword>
<sequence length="651" mass="70677">MSVPLSQQKETNAASVSEVKWLSYPFFKRNGQLIAALGSGLLLVLAWLLSRVDQEPVSVLLYLTAYLIGGYVQGKEGLMQLFKERKVTVNLLMVLAAAGAALIGHWAEGAILIFIFALSGALETYAVNKSNKEITALMTLQPEEATLVDGDALRKVHVEQLQIGQHILVKPGERIPVDGQIVKGQTTVDESILTGESIPVEKGSGDEVFTGTMNGPGTLVVCVQKEAHDTVFQKIVKLVQDAQNKKSPGQQFIERFETIYVKVVLAVVLLMMFLPHYLFGWSWTETIYRAIVLLVVASPCAIVASISPAMLSAISNSARRGVLLKSGVHLETLANLQAICLDKTGTITQGEPVVTDVYVCDGMDIEQFLRTVGSVEQVSSHPLADAITRCVKDKGISLFQPEYVENVPGHGVKAQIEGHEWKIGKLDFVGKEKGYAFKNGIAHKLEQERKTVVYVACGEEVIGVIALKDTVREEAKRAVARFKKLGIEPVLITGDTYDTAQKIAQEVGIRHFYAQCLPEDKVRHIHRLRGPEGKQVAMVGDGINDAPALATASVGITMGAGSDVAIETGDIVLVKNNLLQLAHTVELARRMNRIIMQNIVFSVSVIILLVLANAFQVLTLPYGVIGHEGSTLLVILNGLRLLKGTGSQGRD</sequence>
<evidence type="ECO:0000256" key="5">
    <source>
        <dbReference type="ARBA" id="ARBA00022692"/>
    </source>
</evidence>
<evidence type="ECO:0000256" key="11">
    <source>
        <dbReference type="ARBA" id="ARBA00022989"/>
    </source>
</evidence>
<evidence type="ECO:0000256" key="1">
    <source>
        <dbReference type="ARBA" id="ARBA00004141"/>
    </source>
</evidence>
<dbReference type="InterPro" id="IPR023214">
    <property type="entry name" value="HAD_sf"/>
</dbReference>
<keyword evidence="5 14" id="KW-0812">Transmembrane</keyword>
<comment type="similarity">
    <text evidence="2 14">Belongs to the cation transport ATPase (P-type) (TC 3.A.3) family. Type IB subfamily.</text>
</comment>
<evidence type="ECO:0000256" key="13">
    <source>
        <dbReference type="ARBA" id="ARBA00023136"/>
    </source>
</evidence>
<dbReference type="SFLD" id="SFLDF00027">
    <property type="entry name" value="p-type_atpase"/>
    <property type="match status" value="1"/>
</dbReference>
<keyword evidence="6 14" id="KW-0479">Metal-binding</keyword>
<comment type="caution">
    <text evidence="16">The sequence shown here is derived from an EMBL/GenBank/DDBJ whole genome shotgun (WGS) entry which is preliminary data.</text>
</comment>
<keyword evidence="3" id="KW-0813">Transport</keyword>
<protein>
    <submittedName>
        <fullName evidence="16">Cd2+/Zn2+-exporting ATPase</fullName>
    </submittedName>
</protein>
<keyword evidence="4" id="KW-0597">Phosphoprotein</keyword>
<dbReference type="NCBIfam" id="TIGR01494">
    <property type="entry name" value="ATPase_P-type"/>
    <property type="match status" value="1"/>
</dbReference>
<evidence type="ECO:0000256" key="7">
    <source>
        <dbReference type="ARBA" id="ARBA00022741"/>
    </source>
</evidence>
<proteinExistence type="inferred from homology"/>
<dbReference type="PROSITE" id="PS00154">
    <property type="entry name" value="ATPASE_E1_E2"/>
    <property type="match status" value="1"/>
</dbReference>
<feature type="transmembrane region" description="Helical" evidence="14">
    <location>
        <begin position="259"/>
        <end position="278"/>
    </location>
</feature>
<feature type="transmembrane region" description="Helical" evidence="14">
    <location>
        <begin position="56"/>
        <end position="74"/>
    </location>
</feature>
<dbReference type="SFLD" id="SFLDS00003">
    <property type="entry name" value="Haloacid_Dehalogenase"/>
    <property type="match status" value="1"/>
</dbReference>
<dbReference type="PANTHER" id="PTHR43079">
    <property type="entry name" value="PROBABLE CADMIUM/ZINC-TRANSPORTING ATPASE HMA1"/>
    <property type="match status" value="1"/>
</dbReference>
<evidence type="ECO:0000256" key="8">
    <source>
        <dbReference type="ARBA" id="ARBA00022840"/>
    </source>
</evidence>
<evidence type="ECO:0000259" key="15">
    <source>
        <dbReference type="Pfam" id="PF00122"/>
    </source>
</evidence>
<dbReference type="Gene3D" id="3.40.50.1000">
    <property type="entry name" value="HAD superfamily/HAD-like"/>
    <property type="match status" value="1"/>
</dbReference>
<dbReference type="PRINTS" id="PR00941">
    <property type="entry name" value="CDATPASE"/>
</dbReference>
<dbReference type="SUPFAM" id="SSF56784">
    <property type="entry name" value="HAD-like"/>
    <property type="match status" value="1"/>
</dbReference>
<evidence type="ECO:0000256" key="2">
    <source>
        <dbReference type="ARBA" id="ARBA00006024"/>
    </source>
</evidence>
<keyword evidence="17" id="KW-1185">Reference proteome</keyword>
<dbReference type="RefSeq" id="WP_307337863.1">
    <property type="nucleotide sequence ID" value="NZ_JAUSUQ010000005.1"/>
</dbReference>
<dbReference type="InterPro" id="IPR008250">
    <property type="entry name" value="ATPase_P-typ_transduc_dom_A_sf"/>
</dbReference>
<comment type="subcellular location">
    <subcellularLocation>
        <location evidence="14">Cell membrane</location>
    </subcellularLocation>
    <subcellularLocation>
        <location evidence="1">Membrane</location>
        <topology evidence="1">Multi-pass membrane protein</topology>
    </subcellularLocation>
</comment>
<dbReference type="Gene3D" id="3.40.1110.10">
    <property type="entry name" value="Calcium-transporting ATPase, cytoplasmic domain N"/>
    <property type="match status" value="1"/>
</dbReference>
<dbReference type="NCBIfam" id="TIGR01525">
    <property type="entry name" value="ATPase-IB_hvy"/>
    <property type="match status" value="1"/>
</dbReference>
<dbReference type="InterPro" id="IPR018303">
    <property type="entry name" value="ATPase_P-typ_P_site"/>
</dbReference>
<dbReference type="NCBIfam" id="TIGR01511">
    <property type="entry name" value="ATPase-IB1_Cu"/>
    <property type="match status" value="1"/>
</dbReference>
<gene>
    <name evidence="16" type="ORF">J2S00_001629</name>
</gene>
<feature type="transmembrane region" description="Helical" evidence="14">
    <location>
        <begin position="599"/>
        <end position="618"/>
    </location>
</feature>
<evidence type="ECO:0000256" key="14">
    <source>
        <dbReference type="RuleBase" id="RU362081"/>
    </source>
</evidence>
<dbReference type="SFLD" id="SFLDG00002">
    <property type="entry name" value="C1.7:_P-type_atpase_like"/>
    <property type="match status" value="1"/>
</dbReference>
<reference evidence="16 17" key="1">
    <citation type="submission" date="2023-07" db="EMBL/GenBank/DDBJ databases">
        <title>Genomic Encyclopedia of Type Strains, Phase IV (KMG-IV): sequencing the most valuable type-strain genomes for metagenomic binning, comparative biology and taxonomic classification.</title>
        <authorList>
            <person name="Goeker M."/>
        </authorList>
    </citation>
    <scope>NUCLEOTIDE SEQUENCE [LARGE SCALE GENOMIC DNA]</scope>
    <source>
        <strain evidence="16 17">DSM 17740</strain>
    </source>
</reference>
<dbReference type="InterPro" id="IPR023299">
    <property type="entry name" value="ATPase_P-typ_cyto_dom_N"/>
</dbReference>
<accession>A0ABU0CR02</accession>
<feature type="domain" description="P-type ATPase A" evidence="15">
    <location>
        <begin position="140"/>
        <end position="240"/>
    </location>
</feature>
<dbReference type="CDD" id="cd07551">
    <property type="entry name" value="P-type_ATPase_HM_ZosA_PfeT-like"/>
    <property type="match status" value="1"/>
</dbReference>
<dbReference type="SUPFAM" id="SSF81665">
    <property type="entry name" value="Calcium ATPase, transmembrane domain M"/>
    <property type="match status" value="1"/>
</dbReference>
<evidence type="ECO:0000313" key="17">
    <source>
        <dbReference type="Proteomes" id="UP001232445"/>
    </source>
</evidence>
<dbReference type="InterPro" id="IPR044492">
    <property type="entry name" value="P_typ_ATPase_HD_dom"/>
</dbReference>
<dbReference type="NCBIfam" id="TIGR01512">
    <property type="entry name" value="ATPase-IB2_Cd"/>
    <property type="match status" value="1"/>
</dbReference>
<keyword evidence="8 14" id="KW-0067">ATP-binding</keyword>
<dbReference type="PANTHER" id="PTHR43079:SF1">
    <property type="entry name" value="CADMIUM_ZINC-TRANSPORTING ATPASE HMA1, CHLOROPLASTIC-RELATED"/>
    <property type="match status" value="1"/>
</dbReference>
<evidence type="ECO:0000256" key="3">
    <source>
        <dbReference type="ARBA" id="ARBA00022448"/>
    </source>
</evidence>
<evidence type="ECO:0000313" key="16">
    <source>
        <dbReference type="EMBL" id="MDQ0338843.1"/>
    </source>
</evidence>
<keyword evidence="10" id="KW-1278">Translocase</keyword>
<dbReference type="Pfam" id="PF00122">
    <property type="entry name" value="E1-E2_ATPase"/>
    <property type="match status" value="1"/>
</dbReference>
<organism evidence="16 17">
    <name type="scientific">Caldalkalibacillus uzonensis</name>
    <dbReference type="NCBI Taxonomy" id="353224"/>
    <lineage>
        <taxon>Bacteria</taxon>
        <taxon>Bacillati</taxon>
        <taxon>Bacillota</taxon>
        <taxon>Bacilli</taxon>
        <taxon>Bacillales</taxon>
        <taxon>Bacillaceae</taxon>
        <taxon>Caldalkalibacillus</taxon>
    </lineage>
</organism>
<dbReference type="PRINTS" id="PR00119">
    <property type="entry name" value="CATATPASE"/>
</dbReference>
<keyword evidence="12" id="KW-0406">Ion transport</keyword>
<dbReference type="Pfam" id="PF00702">
    <property type="entry name" value="Hydrolase"/>
    <property type="match status" value="1"/>
</dbReference>
<keyword evidence="14" id="KW-1003">Cell membrane</keyword>
<dbReference type="InterPro" id="IPR059000">
    <property type="entry name" value="ATPase_P-type_domA"/>
</dbReference>
<evidence type="ECO:0000256" key="12">
    <source>
        <dbReference type="ARBA" id="ARBA00023065"/>
    </source>
</evidence>
<evidence type="ECO:0000256" key="10">
    <source>
        <dbReference type="ARBA" id="ARBA00022967"/>
    </source>
</evidence>
<dbReference type="SUPFAM" id="SSF81653">
    <property type="entry name" value="Calcium ATPase, transduction domain A"/>
    <property type="match status" value="1"/>
</dbReference>
<evidence type="ECO:0000256" key="6">
    <source>
        <dbReference type="ARBA" id="ARBA00022723"/>
    </source>
</evidence>
<dbReference type="InterPro" id="IPR051949">
    <property type="entry name" value="Cation_Transport_ATPase"/>
</dbReference>
<dbReference type="InterPro" id="IPR027256">
    <property type="entry name" value="P-typ_ATPase_IB"/>
</dbReference>
<evidence type="ECO:0000256" key="9">
    <source>
        <dbReference type="ARBA" id="ARBA00022842"/>
    </source>
</evidence>
<name>A0ABU0CR02_9BACI</name>
<dbReference type="Gene3D" id="2.70.150.10">
    <property type="entry name" value="Calcium-transporting ATPase, cytoplasmic transduction domain A"/>
    <property type="match status" value="1"/>
</dbReference>
<feature type="transmembrane region" description="Helical" evidence="14">
    <location>
        <begin position="290"/>
        <end position="311"/>
    </location>
</feature>
<feature type="transmembrane region" description="Helical" evidence="14">
    <location>
        <begin position="33"/>
        <end position="50"/>
    </location>
</feature>
<evidence type="ECO:0000256" key="4">
    <source>
        <dbReference type="ARBA" id="ARBA00022553"/>
    </source>
</evidence>
<dbReference type="InterPro" id="IPR036412">
    <property type="entry name" value="HAD-like_sf"/>
</dbReference>
<dbReference type="Proteomes" id="UP001232445">
    <property type="component" value="Unassembled WGS sequence"/>
</dbReference>
<dbReference type="InterPro" id="IPR001757">
    <property type="entry name" value="P_typ_ATPase"/>
</dbReference>
<dbReference type="InterPro" id="IPR023298">
    <property type="entry name" value="ATPase_P-typ_TM_dom_sf"/>
</dbReference>
<keyword evidence="9" id="KW-0460">Magnesium</keyword>